<dbReference type="PANTHER" id="PTHR33154">
    <property type="entry name" value="TRANSCRIPTIONAL REGULATOR, ARSR FAMILY"/>
    <property type="match status" value="1"/>
</dbReference>
<protein>
    <submittedName>
        <fullName evidence="6">Transcriptional regulator</fullName>
    </submittedName>
</protein>
<reference evidence="7" key="1">
    <citation type="journal article" date="2019" name="Int. J. Syst. Evol. Microbiol.">
        <title>The Global Catalogue of Microorganisms (GCM) 10K type strain sequencing project: providing services to taxonomists for standard genome sequencing and annotation.</title>
        <authorList>
            <consortium name="The Broad Institute Genomics Platform"/>
            <consortium name="The Broad Institute Genome Sequencing Center for Infectious Disease"/>
            <person name="Wu L."/>
            <person name="Ma J."/>
        </authorList>
    </citation>
    <scope>NUCLEOTIDE SEQUENCE [LARGE SCALE GENOMIC DNA]</scope>
    <source>
        <strain evidence="7">CGMCC 1.10130</strain>
    </source>
</reference>
<evidence type="ECO:0000256" key="1">
    <source>
        <dbReference type="ARBA" id="ARBA00022849"/>
    </source>
</evidence>
<dbReference type="NCBIfam" id="NF007528">
    <property type="entry name" value="PRK10141.1"/>
    <property type="match status" value="1"/>
</dbReference>
<keyword evidence="1" id="KW-0059">Arsenical resistance</keyword>
<keyword evidence="2" id="KW-0805">Transcription regulation</keyword>
<name>A0A8J2XMF2_9GAMM</name>
<dbReference type="SMART" id="SM00418">
    <property type="entry name" value="HTH_ARSR"/>
    <property type="match status" value="1"/>
</dbReference>
<keyword evidence="4" id="KW-0804">Transcription</keyword>
<evidence type="ECO:0000313" key="6">
    <source>
        <dbReference type="EMBL" id="GGA63857.1"/>
    </source>
</evidence>
<evidence type="ECO:0000259" key="5">
    <source>
        <dbReference type="PROSITE" id="PS50987"/>
    </source>
</evidence>
<dbReference type="GO" id="GO:0046685">
    <property type="term" value="P:response to arsenic-containing substance"/>
    <property type="evidence" value="ECO:0007669"/>
    <property type="project" value="UniProtKB-KW"/>
</dbReference>
<dbReference type="OrthoDB" id="9793058at2"/>
<dbReference type="PRINTS" id="PR00778">
    <property type="entry name" value="HTHARSR"/>
</dbReference>
<dbReference type="Gene3D" id="1.10.10.10">
    <property type="entry name" value="Winged helix-like DNA-binding domain superfamily/Winged helix DNA-binding domain"/>
    <property type="match status" value="1"/>
</dbReference>
<feature type="domain" description="HTH arsR-type" evidence="5">
    <location>
        <begin position="10"/>
        <end position="104"/>
    </location>
</feature>
<sequence>MAKTLDANQTTNCSLVNSLDAIKALADANRLELTLLIADQGELCVCELVTAVQQPQAKISRNLALLRRAEILVDRRQGKWVHYQLNHTAPAWLMQMLDTLKAAEACHLNELVQRLEQMGDRPQRLSNCCPST</sequence>
<dbReference type="GO" id="GO:0003677">
    <property type="term" value="F:DNA binding"/>
    <property type="evidence" value="ECO:0007669"/>
    <property type="project" value="UniProtKB-KW"/>
</dbReference>
<dbReference type="CDD" id="cd00090">
    <property type="entry name" value="HTH_ARSR"/>
    <property type="match status" value="1"/>
</dbReference>
<evidence type="ECO:0000256" key="3">
    <source>
        <dbReference type="ARBA" id="ARBA00023125"/>
    </source>
</evidence>
<accession>A0A8J2XMF2</accession>
<dbReference type="PROSITE" id="PS50987">
    <property type="entry name" value="HTH_ARSR_2"/>
    <property type="match status" value="1"/>
</dbReference>
<evidence type="ECO:0000256" key="4">
    <source>
        <dbReference type="ARBA" id="ARBA00023163"/>
    </source>
</evidence>
<proteinExistence type="predicted"/>
<dbReference type="AlphaFoldDB" id="A0A8J2XMF2"/>
<keyword evidence="7" id="KW-1185">Reference proteome</keyword>
<dbReference type="InterPro" id="IPR011991">
    <property type="entry name" value="ArsR-like_HTH"/>
</dbReference>
<dbReference type="GO" id="GO:0003700">
    <property type="term" value="F:DNA-binding transcription factor activity"/>
    <property type="evidence" value="ECO:0007669"/>
    <property type="project" value="InterPro"/>
</dbReference>
<dbReference type="SUPFAM" id="SSF46785">
    <property type="entry name" value="Winged helix' DNA-binding domain"/>
    <property type="match status" value="1"/>
</dbReference>
<dbReference type="InterPro" id="IPR036388">
    <property type="entry name" value="WH-like_DNA-bd_sf"/>
</dbReference>
<organism evidence="6 7">
    <name type="scientific">Neiella marina</name>
    <dbReference type="NCBI Taxonomy" id="508461"/>
    <lineage>
        <taxon>Bacteria</taxon>
        <taxon>Pseudomonadati</taxon>
        <taxon>Pseudomonadota</taxon>
        <taxon>Gammaproteobacteria</taxon>
        <taxon>Alteromonadales</taxon>
        <taxon>Echinimonadaceae</taxon>
        <taxon>Neiella</taxon>
    </lineage>
</organism>
<dbReference type="NCBIfam" id="NF033788">
    <property type="entry name" value="HTH_metalloreg"/>
    <property type="match status" value="1"/>
</dbReference>
<dbReference type="InterPro" id="IPR001845">
    <property type="entry name" value="HTH_ArsR_DNA-bd_dom"/>
</dbReference>
<dbReference type="RefSeq" id="WP_087504158.1">
    <property type="nucleotide sequence ID" value="NZ_BMDX01000001.1"/>
</dbReference>
<dbReference type="EMBL" id="BMDX01000001">
    <property type="protein sequence ID" value="GGA63857.1"/>
    <property type="molecule type" value="Genomic_DNA"/>
</dbReference>
<dbReference type="Proteomes" id="UP000619743">
    <property type="component" value="Unassembled WGS sequence"/>
</dbReference>
<evidence type="ECO:0000313" key="7">
    <source>
        <dbReference type="Proteomes" id="UP000619743"/>
    </source>
</evidence>
<evidence type="ECO:0000256" key="2">
    <source>
        <dbReference type="ARBA" id="ARBA00023015"/>
    </source>
</evidence>
<comment type="caution">
    <text evidence="6">The sequence shown here is derived from an EMBL/GenBank/DDBJ whole genome shotgun (WGS) entry which is preliminary data.</text>
</comment>
<dbReference type="InterPro" id="IPR051081">
    <property type="entry name" value="HTH_MetalResp_TranReg"/>
</dbReference>
<gene>
    <name evidence="6" type="primary">arsR</name>
    <name evidence="6" type="ORF">GCM10011369_01540</name>
</gene>
<dbReference type="InterPro" id="IPR036390">
    <property type="entry name" value="WH_DNA-bd_sf"/>
</dbReference>
<dbReference type="Pfam" id="PF01022">
    <property type="entry name" value="HTH_5"/>
    <property type="match status" value="1"/>
</dbReference>
<keyword evidence="3" id="KW-0238">DNA-binding</keyword>
<dbReference type="PANTHER" id="PTHR33154:SF18">
    <property type="entry name" value="ARSENICAL RESISTANCE OPERON REPRESSOR"/>
    <property type="match status" value="1"/>
</dbReference>